<dbReference type="Proteomes" id="UP001371305">
    <property type="component" value="Unassembled WGS sequence"/>
</dbReference>
<evidence type="ECO:0000313" key="2">
    <source>
        <dbReference type="Proteomes" id="UP001371305"/>
    </source>
</evidence>
<comment type="caution">
    <text evidence="1">The sequence shown here is derived from an EMBL/GenBank/DDBJ whole genome shotgun (WGS) entry which is preliminary data.</text>
</comment>
<keyword evidence="2" id="KW-1185">Reference proteome</keyword>
<dbReference type="EMBL" id="JBBUKT010000004">
    <property type="protein sequence ID" value="MEK7951197.1"/>
    <property type="molecule type" value="Genomic_DNA"/>
</dbReference>
<reference evidence="1 2" key="1">
    <citation type="submission" date="2024-04" db="EMBL/GenBank/DDBJ databases">
        <title>Luteolibacter sp. isolated from soil.</title>
        <authorList>
            <person name="An J."/>
        </authorList>
    </citation>
    <scope>NUCLEOTIDE SEQUENCE [LARGE SCALE GENOMIC DNA]</scope>
    <source>
        <strain evidence="1 2">Y139</strain>
    </source>
</reference>
<accession>A0ABU9AVY4</accession>
<dbReference type="RefSeq" id="WP_341404799.1">
    <property type="nucleotide sequence ID" value="NZ_JBBUKT010000004.1"/>
</dbReference>
<evidence type="ECO:0000313" key="1">
    <source>
        <dbReference type="EMBL" id="MEK7951197.1"/>
    </source>
</evidence>
<sequence length="164" mass="18514">MIALLAGAGGFLVWFNHEAVLTVSGKEYPPRETEAWLRQQLESHFHWAGLPGNGLEKVWIEGFQDHTSLYRIRLSPEQFADLQRAVLASKAEGVKLDDGDDLKLCPRGFGTSSPQGPKGLKIPEWWDVTSLRSVEGLLWKSTREGYWFGYDRESGVLYLLGYDT</sequence>
<proteinExistence type="predicted"/>
<gene>
    <name evidence="1" type="ORF">WKV53_11840</name>
</gene>
<name>A0ABU9AVY4_9BACT</name>
<protein>
    <submittedName>
        <fullName evidence="1">Uncharacterized protein</fullName>
    </submittedName>
</protein>
<organism evidence="1 2">
    <name type="scientific">Luteolibacter soli</name>
    <dbReference type="NCBI Taxonomy" id="3135280"/>
    <lineage>
        <taxon>Bacteria</taxon>
        <taxon>Pseudomonadati</taxon>
        <taxon>Verrucomicrobiota</taxon>
        <taxon>Verrucomicrobiia</taxon>
        <taxon>Verrucomicrobiales</taxon>
        <taxon>Verrucomicrobiaceae</taxon>
        <taxon>Luteolibacter</taxon>
    </lineage>
</organism>